<dbReference type="EMBL" id="HF680312">
    <property type="protein sequence ID" value="CCU73221.1"/>
    <property type="molecule type" value="Genomic_DNA"/>
</dbReference>
<dbReference type="PATRIC" id="fig|1298593.3.peg.2727"/>
<dbReference type="Proteomes" id="UP000011866">
    <property type="component" value="Chromosome"/>
</dbReference>
<accession>M5DTJ0</accession>
<protein>
    <recommendedName>
        <fullName evidence="3">Lipoprotein</fullName>
    </recommendedName>
</protein>
<evidence type="ECO:0008006" key="3">
    <source>
        <dbReference type="Google" id="ProtNLM"/>
    </source>
</evidence>
<dbReference type="AlphaFoldDB" id="M5DTJ0"/>
<dbReference type="KEGG" id="tol:TOL_2825"/>
<dbReference type="RefSeq" id="WP_015487931.1">
    <property type="nucleotide sequence ID" value="NC_020888.1"/>
</dbReference>
<dbReference type="PROSITE" id="PS51257">
    <property type="entry name" value="PROKAR_LIPOPROTEIN"/>
    <property type="match status" value="1"/>
</dbReference>
<sequence>MKYSMIVFSILVTACASTTIKYNYQPSMQKFNIPSLNVIESVGLGETILDQGVSTTKDVFQITRESQIVGYKIKPGKLNKVGGDLEYEYFVQDIGSGYTIYSGLIIPSPDASATVLYKRSNREFCIVRPFDLQVCGTIYGNRKNETVITSESFRRTLVYGGRIGDRLKIIYREFSDNFARPAFNTEVEYDLSQSSIIGYAGARIEIISATNTEIEYKVLKGFNEQ</sequence>
<organism evidence="1 2">
    <name type="scientific">Thalassolituus oleivorans MIL-1</name>
    <dbReference type="NCBI Taxonomy" id="1298593"/>
    <lineage>
        <taxon>Bacteria</taxon>
        <taxon>Pseudomonadati</taxon>
        <taxon>Pseudomonadota</taxon>
        <taxon>Gammaproteobacteria</taxon>
        <taxon>Oceanospirillales</taxon>
        <taxon>Oceanospirillaceae</taxon>
        <taxon>Thalassolituus</taxon>
    </lineage>
</organism>
<gene>
    <name evidence="1" type="ORF">TOL_2825</name>
</gene>
<dbReference type="HOGENOM" id="CLU_106292_0_0_6"/>
<keyword evidence="2" id="KW-1185">Reference proteome</keyword>
<reference evidence="1 2" key="1">
    <citation type="journal article" date="2013" name="Genome Announc.">
        <title>Genome Sequence of Thalassolituus oleivorans MIL-1 (DSM 14913T).</title>
        <authorList>
            <person name="Golyshin P.N."/>
            <person name="Werner J."/>
            <person name="Chernikova T.N."/>
            <person name="Tran H."/>
            <person name="Ferrer M."/>
            <person name="Yakimov M.M."/>
            <person name="Teeling H."/>
            <person name="Golyshina O.V."/>
        </authorList>
    </citation>
    <scope>NUCLEOTIDE SEQUENCE [LARGE SCALE GENOMIC DNA]</scope>
    <source>
        <strain evidence="1 2">MIL-1</strain>
    </source>
</reference>
<proteinExistence type="predicted"/>
<dbReference type="GeneID" id="79177575"/>
<evidence type="ECO:0000313" key="1">
    <source>
        <dbReference type="EMBL" id="CCU73221.1"/>
    </source>
</evidence>
<evidence type="ECO:0000313" key="2">
    <source>
        <dbReference type="Proteomes" id="UP000011866"/>
    </source>
</evidence>
<name>M5DTJ0_9GAMM</name>
<dbReference type="eggNOG" id="ENOG50300Z0">
    <property type="taxonomic scope" value="Bacteria"/>
</dbReference>